<dbReference type="AlphaFoldDB" id="A0A7X1GHK3"/>
<keyword evidence="2" id="KW-1185">Reference proteome</keyword>
<evidence type="ECO:0000313" key="1">
    <source>
        <dbReference type="EMBL" id="MBC2692612.1"/>
    </source>
</evidence>
<gene>
    <name evidence="1" type="ORF">H7995_22740</name>
</gene>
<sequence length="66" mass="7441">MEEELRQFRDKIRTATGREVLPREISAFTEQVAVAAAHHQPGAMQFGLCDFQTLSGRAETIEVPLR</sequence>
<dbReference type="EMBL" id="JACMYG010000030">
    <property type="protein sequence ID" value="MBC2692612.1"/>
    <property type="molecule type" value="Genomic_DNA"/>
</dbReference>
<reference evidence="1 2" key="1">
    <citation type="submission" date="2020-08" db="EMBL/GenBank/DDBJ databases">
        <title>Pseudomonas sp. nov.</title>
        <authorList>
            <person name="Gieschler S."/>
            <person name="Fiedler G."/>
            <person name="Brinks E."/>
            <person name="Boehnlein C."/>
            <person name="Franz C.M.A.P."/>
            <person name="Kabisch J."/>
        </authorList>
    </citation>
    <scope>NUCLEOTIDE SEQUENCE [LARGE SCALE GENOMIC DNA]</scope>
    <source>
        <strain evidence="1 2">MBT-1</strain>
    </source>
</reference>
<accession>A0A7X1GHK3</accession>
<evidence type="ECO:0000313" key="2">
    <source>
        <dbReference type="Proteomes" id="UP000526003"/>
    </source>
</evidence>
<proteinExistence type="predicted"/>
<organism evidence="1 2">
    <name type="scientific">Pseudomonas kielensis</name>
    <dbReference type="NCBI Taxonomy" id="2762577"/>
    <lineage>
        <taxon>Bacteria</taxon>
        <taxon>Pseudomonadati</taxon>
        <taxon>Pseudomonadota</taxon>
        <taxon>Gammaproteobacteria</taxon>
        <taxon>Pseudomonadales</taxon>
        <taxon>Pseudomonadaceae</taxon>
        <taxon>Pseudomonas</taxon>
    </lineage>
</organism>
<comment type="caution">
    <text evidence="1">The sequence shown here is derived from an EMBL/GenBank/DDBJ whole genome shotgun (WGS) entry which is preliminary data.</text>
</comment>
<dbReference type="RefSeq" id="WP_185818889.1">
    <property type="nucleotide sequence ID" value="NZ_JACMYG010000030.1"/>
</dbReference>
<name>A0A7X1GHK3_9PSED</name>
<protein>
    <submittedName>
        <fullName evidence="1">Uncharacterized protein</fullName>
    </submittedName>
</protein>
<dbReference type="Proteomes" id="UP000526003">
    <property type="component" value="Unassembled WGS sequence"/>
</dbReference>